<dbReference type="GO" id="GO:0016055">
    <property type="term" value="P:Wnt signaling pathway"/>
    <property type="evidence" value="ECO:0007669"/>
    <property type="project" value="UniProtKB-KW"/>
</dbReference>
<sequence length="505" mass="56496">MHSCFFCFVCLVGRNKLLWRYWRKRSRNEAEEPADPKMLLLCPFLPLVLVGGLPTIYPPLQRQVPSECFKVNGADYRGIQNQTSLRNGRPCLYWDQTHQHAYNTEKYPNGELGLGNHNYCRNPDGDVQPWCYVSETEEGVYWKYCDIPTCQMPGYMGCFLDSGNPLALAGSSGTSTKLTVQVCIRFCRKKGYQYAGVEAGYACFCGNESDMRKNRRVSAVECDQVCFGKSSELCGGDGRIGIYDVAVGACEGDDNNTSGVIYSPEFPDDYGAESNCTWNVRPVGCVGVEVHFKIFEIRDRNDRVELRDGHTHRILAQFDGHHKPEGVMILLTDYLLLTFQSDEIFQAQGFALWYHGVKSFTVQGHGLAQNEHLDGLVLSTLADGLTTNHFHNNEPFTPSIGAWMIYATSGAFVLILIITSYLLRKRTCLFIQKKTMPGVLIVNGKKSHCPGNKAWSVAYKHTKVMICSDNHKGVENSSDCSSLCDSYKNLAPTKQSSLKSLISTT</sequence>
<dbReference type="PANTHER" id="PTHR24269">
    <property type="entry name" value="KREMEN PROTEIN"/>
    <property type="match status" value="1"/>
</dbReference>
<dbReference type="CDD" id="cd00108">
    <property type="entry name" value="KR"/>
    <property type="match status" value="1"/>
</dbReference>
<keyword evidence="9" id="KW-0325">Glycoprotein</keyword>
<dbReference type="InterPro" id="IPR051836">
    <property type="entry name" value="Kremen_rcpt"/>
</dbReference>
<feature type="domain" description="CUB" evidence="13">
    <location>
        <begin position="250"/>
        <end position="357"/>
    </location>
</feature>
<evidence type="ECO:0000313" key="18">
    <source>
        <dbReference type="RefSeq" id="XP_033799983.1"/>
    </source>
</evidence>
<evidence type="ECO:0000256" key="5">
    <source>
        <dbReference type="ARBA" id="ARBA00022729"/>
    </source>
</evidence>
<keyword evidence="7 12" id="KW-0472">Membrane</keyword>
<dbReference type="PRINTS" id="PR00018">
    <property type="entry name" value="KRINGLE"/>
</dbReference>
<keyword evidence="4 12" id="KW-0812">Transmembrane</keyword>
<evidence type="ECO:0000259" key="14">
    <source>
        <dbReference type="PROSITE" id="PS50070"/>
    </source>
</evidence>
<feature type="domain" description="Kringle" evidence="14">
    <location>
        <begin position="67"/>
        <end position="150"/>
    </location>
</feature>
<comment type="subcellular location">
    <subcellularLocation>
        <location evidence="1">Membrane</location>
        <topology evidence="1">Single-pass type I membrane protein</topology>
    </subcellularLocation>
</comment>
<dbReference type="KEGG" id="gsh:117360387"/>
<keyword evidence="16" id="KW-1185">Reference proteome</keyword>
<dbReference type="Gene3D" id="2.60.120.290">
    <property type="entry name" value="Spermadhesin, CUB domain"/>
    <property type="match status" value="1"/>
</dbReference>
<evidence type="ECO:0000256" key="12">
    <source>
        <dbReference type="SAM" id="Phobius"/>
    </source>
</evidence>
<evidence type="ECO:0000313" key="17">
    <source>
        <dbReference type="RefSeq" id="XP_033799982.1"/>
    </source>
</evidence>
<dbReference type="RefSeq" id="XP_033799982.1">
    <property type="nucleotide sequence ID" value="XM_033944091.1"/>
</dbReference>
<keyword evidence="2 11" id="KW-0420">Kringle</keyword>
<accession>A0A6P8QNH0</accession>
<dbReference type="AlphaFoldDB" id="A0A6P8QNH0"/>
<dbReference type="PROSITE" id="PS00021">
    <property type="entry name" value="KRINGLE_1"/>
    <property type="match status" value="1"/>
</dbReference>
<dbReference type="CTD" id="79412"/>
<dbReference type="GeneID" id="117360387"/>
<dbReference type="CDD" id="cd00041">
    <property type="entry name" value="CUB"/>
    <property type="match status" value="1"/>
</dbReference>
<dbReference type="PROSITE" id="PS51212">
    <property type="entry name" value="WSC"/>
    <property type="match status" value="1"/>
</dbReference>
<comment type="caution">
    <text evidence="11">Lacks conserved residue(s) required for the propagation of feature annotation.</text>
</comment>
<keyword evidence="5" id="KW-0732">Signal</keyword>
<organism evidence="16 17">
    <name type="scientific">Geotrypetes seraphini</name>
    <name type="common">Gaboon caecilian</name>
    <name type="synonym">Caecilia seraphini</name>
    <dbReference type="NCBI Taxonomy" id="260995"/>
    <lineage>
        <taxon>Eukaryota</taxon>
        <taxon>Metazoa</taxon>
        <taxon>Chordata</taxon>
        <taxon>Craniata</taxon>
        <taxon>Vertebrata</taxon>
        <taxon>Euteleostomi</taxon>
        <taxon>Amphibia</taxon>
        <taxon>Gymnophiona</taxon>
        <taxon>Geotrypetes</taxon>
    </lineage>
</organism>
<dbReference type="Gene3D" id="2.40.20.10">
    <property type="entry name" value="Plasminogen Kringle 4"/>
    <property type="match status" value="1"/>
</dbReference>
<keyword evidence="6 12" id="KW-1133">Transmembrane helix</keyword>
<keyword evidence="8" id="KW-1015">Disulfide bond</keyword>
<evidence type="ECO:0000259" key="13">
    <source>
        <dbReference type="PROSITE" id="PS01180"/>
    </source>
</evidence>
<name>A0A6P8QNH0_GEOSA</name>
<evidence type="ECO:0000256" key="3">
    <source>
        <dbReference type="ARBA" id="ARBA00022687"/>
    </source>
</evidence>
<dbReference type="InterPro" id="IPR000001">
    <property type="entry name" value="Kringle"/>
</dbReference>
<evidence type="ECO:0000256" key="7">
    <source>
        <dbReference type="ARBA" id="ARBA00023136"/>
    </source>
</evidence>
<dbReference type="SMART" id="SM00042">
    <property type="entry name" value="CUB"/>
    <property type="match status" value="1"/>
</dbReference>
<evidence type="ECO:0000256" key="11">
    <source>
        <dbReference type="PROSITE-ProRule" id="PRU00121"/>
    </source>
</evidence>
<evidence type="ECO:0000256" key="8">
    <source>
        <dbReference type="ARBA" id="ARBA00023157"/>
    </source>
</evidence>
<keyword evidence="3" id="KW-0879">Wnt signaling pathway</keyword>
<dbReference type="InterPro" id="IPR018056">
    <property type="entry name" value="Kringle_CS"/>
</dbReference>
<dbReference type="SMART" id="SM00130">
    <property type="entry name" value="KR"/>
    <property type="match status" value="1"/>
</dbReference>
<dbReference type="GO" id="GO:0005886">
    <property type="term" value="C:plasma membrane"/>
    <property type="evidence" value="ECO:0007669"/>
    <property type="project" value="TreeGrafter"/>
</dbReference>
<dbReference type="Proteomes" id="UP000515159">
    <property type="component" value="Chromosome 5"/>
</dbReference>
<evidence type="ECO:0000256" key="1">
    <source>
        <dbReference type="ARBA" id="ARBA00004479"/>
    </source>
</evidence>
<evidence type="ECO:0000256" key="4">
    <source>
        <dbReference type="ARBA" id="ARBA00022692"/>
    </source>
</evidence>
<dbReference type="Pfam" id="PF00051">
    <property type="entry name" value="Kringle"/>
    <property type="match status" value="1"/>
</dbReference>
<evidence type="ECO:0000256" key="10">
    <source>
        <dbReference type="ARBA" id="ARBA00032328"/>
    </source>
</evidence>
<dbReference type="Pfam" id="PF01822">
    <property type="entry name" value="WSC"/>
    <property type="match status" value="1"/>
</dbReference>
<evidence type="ECO:0000259" key="15">
    <source>
        <dbReference type="PROSITE" id="PS51212"/>
    </source>
</evidence>
<dbReference type="PANTHER" id="PTHR24269:SF15">
    <property type="entry name" value="KREMEN PROTEIN 2"/>
    <property type="match status" value="1"/>
</dbReference>
<evidence type="ECO:0000256" key="6">
    <source>
        <dbReference type="ARBA" id="ARBA00022989"/>
    </source>
</evidence>
<dbReference type="InterPro" id="IPR035914">
    <property type="entry name" value="Sperma_CUB_dom_sf"/>
</dbReference>
<proteinExistence type="predicted"/>
<gene>
    <name evidence="17 18" type="primary">KREMEN2</name>
</gene>
<dbReference type="InterPro" id="IPR038178">
    <property type="entry name" value="Kringle_sf"/>
</dbReference>
<dbReference type="Pfam" id="PF00431">
    <property type="entry name" value="CUB"/>
    <property type="match status" value="1"/>
</dbReference>
<dbReference type="RefSeq" id="XP_033799983.1">
    <property type="nucleotide sequence ID" value="XM_033944092.1"/>
</dbReference>
<evidence type="ECO:0000313" key="16">
    <source>
        <dbReference type="Proteomes" id="UP000515159"/>
    </source>
</evidence>
<feature type="domain" description="WSC" evidence="15">
    <location>
        <begin position="152"/>
        <end position="246"/>
    </location>
</feature>
<dbReference type="SUPFAM" id="SSF49854">
    <property type="entry name" value="Spermadhesin, CUB domain"/>
    <property type="match status" value="1"/>
</dbReference>
<dbReference type="SMART" id="SM00321">
    <property type="entry name" value="WSC"/>
    <property type="match status" value="1"/>
</dbReference>
<reference evidence="17 18" key="1">
    <citation type="submission" date="2025-04" db="UniProtKB">
        <authorList>
            <consortium name="RefSeq"/>
        </authorList>
    </citation>
    <scope>IDENTIFICATION</scope>
</reference>
<dbReference type="FunFam" id="2.40.20.10:FF:000006">
    <property type="entry name" value="Kremen protein 2"/>
    <property type="match status" value="1"/>
</dbReference>
<dbReference type="OrthoDB" id="4781at2759"/>
<evidence type="ECO:0000256" key="2">
    <source>
        <dbReference type="ARBA" id="ARBA00022572"/>
    </source>
</evidence>
<protein>
    <recommendedName>
        <fullName evidence="10">Kringle-containing protein marking the eye and the nose</fullName>
    </recommendedName>
</protein>
<dbReference type="InterPro" id="IPR000859">
    <property type="entry name" value="CUB_dom"/>
</dbReference>
<evidence type="ECO:0000256" key="9">
    <source>
        <dbReference type="ARBA" id="ARBA00023180"/>
    </source>
</evidence>
<dbReference type="InterPro" id="IPR013806">
    <property type="entry name" value="Kringle-like"/>
</dbReference>
<feature type="transmembrane region" description="Helical" evidence="12">
    <location>
        <begin position="403"/>
        <end position="423"/>
    </location>
</feature>
<dbReference type="SUPFAM" id="SSF57440">
    <property type="entry name" value="Kringle-like"/>
    <property type="match status" value="1"/>
</dbReference>
<dbReference type="InterPro" id="IPR002889">
    <property type="entry name" value="WSC_carb-bd"/>
</dbReference>
<dbReference type="PROSITE" id="PS01180">
    <property type="entry name" value="CUB"/>
    <property type="match status" value="1"/>
</dbReference>
<dbReference type="PROSITE" id="PS50070">
    <property type="entry name" value="KRINGLE_2"/>
    <property type="match status" value="1"/>
</dbReference>